<evidence type="ECO:0000259" key="3">
    <source>
        <dbReference type="SMART" id="SM00470"/>
    </source>
</evidence>
<accession>A0A212RYA1</accession>
<dbReference type="GO" id="GO:0007059">
    <property type="term" value="P:chromosome segregation"/>
    <property type="evidence" value="ECO:0007669"/>
    <property type="project" value="UniProtKB-KW"/>
</dbReference>
<organism evidence="4 5">
    <name type="scientific">Arboricoccus pini</name>
    <dbReference type="NCBI Taxonomy" id="1963835"/>
    <lineage>
        <taxon>Bacteria</taxon>
        <taxon>Pseudomonadati</taxon>
        <taxon>Pseudomonadota</taxon>
        <taxon>Alphaproteobacteria</taxon>
        <taxon>Geminicoccales</taxon>
        <taxon>Geminicoccaceae</taxon>
        <taxon>Arboricoccus</taxon>
    </lineage>
</organism>
<dbReference type="InterPro" id="IPR050336">
    <property type="entry name" value="Chromosome_partition/occlusion"/>
</dbReference>
<dbReference type="GO" id="GO:0003677">
    <property type="term" value="F:DNA binding"/>
    <property type="evidence" value="ECO:0007669"/>
    <property type="project" value="InterPro"/>
</dbReference>
<gene>
    <name evidence="4" type="ORF">SAMN07250955_11719</name>
</gene>
<dbReference type="InterPro" id="IPR036086">
    <property type="entry name" value="ParB/Sulfiredoxin_sf"/>
</dbReference>
<dbReference type="SMART" id="SM00470">
    <property type="entry name" value="ParB"/>
    <property type="match status" value="1"/>
</dbReference>
<dbReference type="SUPFAM" id="SSF110849">
    <property type="entry name" value="ParB/Sulfiredoxin"/>
    <property type="match status" value="1"/>
</dbReference>
<dbReference type="PANTHER" id="PTHR33375:SF1">
    <property type="entry name" value="CHROMOSOME-PARTITIONING PROTEIN PARB-RELATED"/>
    <property type="match status" value="1"/>
</dbReference>
<dbReference type="PANTHER" id="PTHR33375">
    <property type="entry name" value="CHROMOSOME-PARTITIONING PROTEIN PARB-RELATED"/>
    <property type="match status" value="1"/>
</dbReference>
<dbReference type="GO" id="GO:0005694">
    <property type="term" value="C:chromosome"/>
    <property type="evidence" value="ECO:0007669"/>
    <property type="project" value="TreeGrafter"/>
</dbReference>
<dbReference type="CDD" id="cd16405">
    <property type="entry name" value="RepB_like_N"/>
    <property type="match status" value="1"/>
</dbReference>
<proteinExistence type="inferred from homology"/>
<evidence type="ECO:0000256" key="1">
    <source>
        <dbReference type="ARBA" id="ARBA00006295"/>
    </source>
</evidence>
<protein>
    <submittedName>
        <fullName evidence="4">Plasmid partitioning protein RepB</fullName>
    </submittedName>
</protein>
<feature type="domain" description="ParB-like N-terminal" evidence="3">
    <location>
        <begin position="75"/>
        <end position="166"/>
    </location>
</feature>
<dbReference type="SUPFAM" id="SSF109709">
    <property type="entry name" value="KorB DNA-binding domain-like"/>
    <property type="match status" value="1"/>
</dbReference>
<dbReference type="InterPro" id="IPR003115">
    <property type="entry name" value="ParB_N"/>
</dbReference>
<dbReference type="NCBIfam" id="TIGR00180">
    <property type="entry name" value="parB_part"/>
    <property type="match status" value="1"/>
</dbReference>
<dbReference type="OrthoDB" id="7908920at2"/>
<dbReference type="AlphaFoldDB" id="A0A212RYA1"/>
<keyword evidence="5" id="KW-1185">Reference proteome</keyword>
<name>A0A212RYA1_9PROT</name>
<comment type="similarity">
    <text evidence="1">Belongs to the ParB family.</text>
</comment>
<dbReference type="Pfam" id="PF02195">
    <property type="entry name" value="ParB_N"/>
    <property type="match status" value="1"/>
</dbReference>
<dbReference type="EMBL" id="FYEH01000017">
    <property type="protein sequence ID" value="SNB77697.1"/>
    <property type="molecule type" value="Genomic_DNA"/>
</dbReference>
<dbReference type="InterPro" id="IPR041468">
    <property type="entry name" value="HTH_ParB/Spo0J"/>
</dbReference>
<dbReference type="Gene3D" id="1.10.10.2830">
    <property type="match status" value="1"/>
</dbReference>
<dbReference type="Pfam" id="PF17762">
    <property type="entry name" value="HTH_ParB"/>
    <property type="match status" value="1"/>
</dbReference>
<dbReference type="Gene3D" id="3.90.1530.30">
    <property type="match status" value="1"/>
</dbReference>
<evidence type="ECO:0000313" key="5">
    <source>
        <dbReference type="Proteomes" id="UP000197065"/>
    </source>
</evidence>
<reference evidence="4 5" key="1">
    <citation type="submission" date="2017-06" db="EMBL/GenBank/DDBJ databases">
        <authorList>
            <person name="Kim H.J."/>
            <person name="Triplett B.A."/>
        </authorList>
    </citation>
    <scope>NUCLEOTIDE SEQUENCE [LARGE SCALE GENOMIC DNA]</scope>
    <source>
        <strain evidence="4 5">B29T1</strain>
    </source>
</reference>
<dbReference type="InterPro" id="IPR037972">
    <property type="entry name" value="RepB_N"/>
</dbReference>
<dbReference type="InterPro" id="IPR004437">
    <property type="entry name" value="ParB/RepB/Spo0J"/>
</dbReference>
<keyword evidence="2" id="KW-0159">Chromosome partition</keyword>
<evidence type="ECO:0000313" key="4">
    <source>
        <dbReference type="EMBL" id="SNB77697.1"/>
    </source>
</evidence>
<dbReference type="Proteomes" id="UP000197065">
    <property type="component" value="Unassembled WGS sequence"/>
</dbReference>
<evidence type="ECO:0000256" key="2">
    <source>
        <dbReference type="ARBA" id="ARBA00022829"/>
    </source>
</evidence>
<dbReference type="RefSeq" id="WP_088562769.1">
    <property type="nucleotide sequence ID" value="NZ_FYEH01000017.1"/>
</dbReference>
<sequence length="339" mass="37400">MPPRTKAPTARATDEIDLAISGLRQERAEQGGARRRSGVVPISDQVREVSRGTAEAYEALRRQMEEAVSTGRMVVEIDTRLIDDTSWRDRDDRGFADDAFLALRQSIAANGQITPAALRQGKDGRYEIVFGHRRVHACRALGRPVRAVIVTLDEQGLVAQMLIENAQRIDLSPLEKARHYRRLLKAGLFQRTELAALLGVTPQQVSNVAALADIPENVLEMLGDPRDLSIGVGKQLLAVLQRHGGSLSEADAEAMRALKGNATTRARHLIRLLGNGAQPTAGDKDGTLIRDRQGRRYGRLSRSGSQLVFRFQPGLDERVIRRLAARIPSLYAEVAEDEE</sequence>